<comment type="caution">
    <text evidence="1">The sequence shown here is derived from an EMBL/GenBank/DDBJ whole genome shotgun (WGS) entry which is preliminary data.</text>
</comment>
<name>X1SYE3_9ZZZZ</name>
<reference evidence="1" key="1">
    <citation type="journal article" date="2014" name="Front. Microbiol.">
        <title>High frequency of phylogenetically diverse reductive dehalogenase-homologous genes in deep subseafloor sedimentary metagenomes.</title>
        <authorList>
            <person name="Kawai M."/>
            <person name="Futagami T."/>
            <person name="Toyoda A."/>
            <person name="Takaki Y."/>
            <person name="Nishi S."/>
            <person name="Hori S."/>
            <person name="Arai W."/>
            <person name="Tsubouchi T."/>
            <person name="Morono Y."/>
            <person name="Uchiyama I."/>
            <person name="Ito T."/>
            <person name="Fujiyama A."/>
            <person name="Inagaki F."/>
            <person name="Takami H."/>
        </authorList>
    </citation>
    <scope>NUCLEOTIDE SEQUENCE</scope>
    <source>
        <strain evidence="1">Expedition CK06-06</strain>
    </source>
</reference>
<organism evidence="1">
    <name type="scientific">marine sediment metagenome</name>
    <dbReference type="NCBI Taxonomy" id="412755"/>
    <lineage>
        <taxon>unclassified sequences</taxon>
        <taxon>metagenomes</taxon>
        <taxon>ecological metagenomes</taxon>
    </lineage>
</organism>
<dbReference type="EMBL" id="BARW01005880">
    <property type="protein sequence ID" value="GAI84156.1"/>
    <property type="molecule type" value="Genomic_DNA"/>
</dbReference>
<evidence type="ECO:0000313" key="1">
    <source>
        <dbReference type="EMBL" id="GAI84156.1"/>
    </source>
</evidence>
<gene>
    <name evidence="1" type="ORF">S12H4_12395</name>
</gene>
<accession>X1SYE3</accession>
<proteinExistence type="predicted"/>
<feature type="non-terminal residue" evidence="1">
    <location>
        <position position="1"/>
    </location>
</feature>
<sequence>KLNDIVNLSLVKDVNQRFTVNELMNLSQM</sequence>
<dbReference type="AlphaFoldDB" id="X1SYE3"/>
<protein>
    <submittedName>
        <fullName evidence="1">Uncharacterized protein</fullName>
    </submittedName>
</protein>